<evidence type="ECO:0000256" key="1">
    <source>
        <dbReference type="SAM" id="MobiDB-lite"/>
    </source>
</evidence>
<evidence type="ECO:0000313" key="7">
    <source>
        <dbReference type="EMBL" id="CAF3968056.1"/>
    </source>
</evidence>
<gene>
    <name evidence="5" type="ORF">BYL167_LOCUS11272</name>
    <name evidence="3" type="ORF">CJN711_LOCUS36139</name>
    <name evidence="7" type="ORF">GIL414_LOCUS10000</name>
    <name evidence="2" type="ORF">KQP761_LOCUS16045</name>
    <name evidence="4" type="ORF">MBJ925_LOCUS12813</name>
    <name evidence="6" type="ORF">SMN809_LOCUS10073</name>
</gene>
<sequence>MHLLQETPTNEHGVLSPTQQLAGQSLNAAKKKSKCHGNIKLQRFKRKWRKRGLTEEQINELIQQRNAPQSMKSIENTMISKENNPNKNPMNVEKNEPQKKGIAMR</sequence>
<dbReference type="Proteomes" id="UP000663855">
    <property type="component" value="Unassembled WGS sequence"/>
</dbReference>
<evidence type="ECO:0000313" key="5">
    <source>
        <dbReference type="EMBL" id="CAF3955810.1"/>
    </source>
</evidence>
<dbReference type="Proteomes" id="UP000681720">
    <property type="component" value="Unassembled WGS sequence"/>
</dbReference>
<dbReference type="Proteomes" id="UP000681967">
    <property type="component" value="Unassembled WGS sequence"/>
</dbReference>
<reference evidence="4" key="1">
    <citation type="submission" date="2021-02" db="EMBL/GenBank/DDBJ databases">
        <authorList>
            <person name="Nowell W R."/>
        </authorList>
    </citation>
    <scope>NUCLEOTIDE SEQUENCE</scope>
</reference>
<accession>A0A816PL82</accession>
<dbReference type="Proteomes" id="UP000663834">
    <property type="component" value="Unassembled WGS sequence"/>
</dbReference>
<evidence type="ECO:0000313" key="6">
    <source>
        <dbReference type="EMBL" id="CAF3966258.1"/>
    </source>
</evidence>
<dbReference type="EMBL" id="CAJNOV010017482">
    <property type="protein sequence ID" value="CAF1608067.1"/>
    <property type="molecule type" value="Genomic_DNA"/>
</dbReference>
<feature type="region of interest" description="Disordered" evidence="1">
    <location>
        <begin position="79"/>
        <end position="105"/>
    </location>
</feature>
<feature type="compositionally biased region" description="Polar residues" evidence="1">
    <location>
        <begin position="79"/>
        <end position="89"/>
    </location>
</feature>
<evidence type="ECO:0000313" key="4">
    <source>
        <dbReference type="EMBL" id="CAF2049917.1"/>
    </source>
</evidence>
<proteinExistence type="predicted"/>
<comment type="caution">
    <text evidence="4">The sequence shown here is derived from an EMBL/GenBank/DDBJ whole genome shotgun (WGS) entry which is preliminary data.</text>
</comment>
<dbReference type="OrthoDB" id="10069460at2759"/>
<evidence type="ECO:0000313" key="8">
    <source>
        <dbReference type="Proteomes" id="UP000663824"/>
    </source>
</evidence>
<dbReference type="Proteomes" id="UP000676336">
    <property type="component" value="Unassembled WGS sequence"/>
</dbReference>
<feature type="compositionally biased region" description="Polar residues" evidence="1">
    <location>
        <begin position="1"/>
        <end position="27"/>
    </location>
</feature>
<dbReference type="EMBL" id="CAJOBJ010003509">
    <property type="protein sequence ID" value="CAF3968056.1"/>
    <property type="molecule type" value="Genomic_DNA"/>
</dbReference>
<dbReference type="AlphaFoldDB" id="A0A816PL82"/>
<dbReference type="EMBL" id="CAJOBI010003372">
    <property type="protein sequence ID" value="CAF3966258.1"/>
    <property type="molecule type" value="Genomic_DNA"/>
</dbReference>
<name>A0A816PL82_9BILA</name>
<evidence type="ECO:0000313" key="3">
    <source>
        <dbReference type="EMBL" id="CAF1608067.1"/>
    </source>
</evidence>
<dbReference type="Proteomes" id="UP000663824">
    <property type="component" value="Unassembled WGS sequence"/>
</dbReference>
<evidence type="ECO:0000313" key="2">
    <source>
        <dbReference type="EMBL" id="CAF1526902.1"/>
    </source>
</evidence>
<protein>
    <submittedName>
        <fullName evidence="4">Uncharacterized protein</fullName>
    </submittedName>
</protein>
<organism evidence="4 8">
    <name type="scientific">Rotaria magnacalcarata</name>
    <dbReference type="NCBI Taxonomy" id="392030"/>
    <lineage>
        <taxon>Eukaryota</taxon>
        <taxon>Metazoa</taxon>
        <taxon>Spiralia</taxon>
        <taxon>Gnathifera</taxon>
        <taxon>Rotifera</taxon>
        <taxon>Eurotatoria</taxon>
        <taxon>Bdelloidea</taxon>
        <taxon>Philodinida</taxon>
        <taxon>Philodinidae</taxon>
        <taxon>Rotaria</taxon>
    </lineage>
</organism>
<dbReference type="EMBL" id="CAJNOW010007966">
    <property type="protein sequence ID" value="CAF1526902.1"/>
    <property type="molecule type" value="Genomic_DNA"/>
</dbReference>
<feature type="region of interest" description="Disordered" evidence="1">
    <location>
        <begin position="1"/>
        <end position="34"/>
    </location>
</feature>
<dbReference type="EMBL" id="CAJOBH010003528">
    <property type="protein sequence ID" value="CAF3955810.1"/>
    <property type="molecule type" value="Genomic_DNA"/>
</dbReference>
<dbReference type="EMBL" id="CAJNRE010005816">
    <property type="protein sequence ID" value="CAF2049917.1"/>
    <property type="molecule type" value="Genomic_DNA"/>
</dbReference>